<dbReference type="InterPro" id="IPR052908">
    <property type="entry name" value="AP-4-A_phosphorylase"/>
</dbReference>
<dbReference type="EMBL" id="LR796341">
    <property type="protein sequence ID" value="CAB4137892.1"/>
    <property type="molecule type" value="Genomic_DNA"/>
</dbReference>
<dbReference type="GO" id="GO:0016787">
    <property type="term" value="F:hydrolase activity"/>
    <property type="evidence" value="ECO:0007669"/>
    <property type="project" value="UniProtKB-KW"/>
</dbReference>
<dbReference type="PANTHER" id="PTHR42997">
    <property type="entry name" value="HIT FAMILY HYDROLASE"/>
    <property type="match status" value="1"/>
</dbReference>
<protein>
    <submittedName>
        <fullName evidence="2">Hit Diadenosine tetraphosphate (Ap4A) hydrolase and other HIT family hydrolases</fullName>
    </submittedName>
</protein>
<accession>A0A6J5LVR1</accession>
<dbReference type="InterPro" id="IPR036265">
    <property type="entry name" value="HIT-like_sf"/>
</dbReference>
<dbReference type="SUPFAM" id="SSF54197">
    <property type="entry name" value="HIT-like"/>
    <property type="match status" value="1"/>
</dbReference>
<organism evidence="2">
    <name type="scientific">uncultured Caudovirales phage</name>
    <dbReference type="NCBI Taxonomy" id="2100421"/>
    <lineage>
        <taxon>Viruses</taxon>
        <taxon>Duplodnaviria</taxon>
        <taxon>Heunggongvirae</taxon>
        <taxon>Uroviricota</taxon>
        <taxon>Caudoviricetes</taxon>
        <taxon>Peduoviridae</taxon>
        <taxon>Maltschvirus</taxon>
        <taxon>Maltschvirus maltsch</taxon>
    </lineage>
</organism>
<keyword evidence="2" id="KW-0378">Hydrolase</keyword>
<gene>
    <name evidence="2" type="ORF">UFOVP328_120</name>
</gene>
<dbReference type="PANTHER" id="PTHR42997:SF1">
    <property type="entry name" value="AP-4-A PHOSPHORYLASE"/>
    <property type="match status" value="1"/>
</dbReference>
<dbReference type="InterPro" id="IPR011146">
    <property type="entry name" value="HIT-like"/>
</dbReference>
<evidence type="ECO:0000259" key="1">
    <source>
        <dbReference type="PROSITE" id="PS51084"/>
    </source>
</evidence>
<name>A0A6J5LVR1_9CAUD</name>
<dbReference type="Gene3D" id="3.30.428.10">
    <property type="entry name" value="HIT-like"/>
    <property type="match status" value="1"/>
</dbReference>
<dbReference type="Pfam" id="PF01230">
    <property type="entry name" value="HIT"/>
    <property type="match status" value="1"/>
</dbReference>
<proteinExistence type="predicted"/>
<reference evidence="2" key="1">
    <citation type="submission" date="2020-04" db="EMBL/GenBank/DDBJ databases">
        <authorList>
            <person name="Chiriac C."/>
            <person name="Salcher M."/>
            <person name="Ghai R."/>
            <person name="Kavagutti S V."/>
        </authorList>
    </citation>
    <scope>NUCLEOTIDE SEQUENCE</scope>
</reference>
<dbReference type="PROSITE" id="PS51084">
    <property type="entry name" value="HIT_2"/>
    <property type="match status" value="1"/>
</dbReference>
<evidence type="ECO:0000313" key="2">
    <source>
        <dbReference type="EMBL" id="CAB4137892.1"/>
    </source>
</evidence>
<feature type="domain" description="HIT" evidence="1">
    <location>
        <begin position="11"/>
        <end position="112"/>
    </location>
</feature>
<sequence>MPRKECIFENQPDLIEDSTAPWDQVLSEDYHVKVFQDRYPCTEGHLLFVPRYNTFGVLTDAFEDAVRYGKKMVEMGQWDGFNIGMNYGEAAGQTVGWPHIHLIPRRKGDVEDPVGGVRNTIPGKGNYKK</sequence>